<comment type="catalytic activity">
    <reaction evidence="1 11">
        <text>Hydrolysis of terminal, non-reducing alpha-D-galactose residues in alpha-D-galactosides, including galactose oligosaccharides, galactomannans and galactolipids.</text>
        <dbReference type="EC" id="3.2.1.22"/>
    </reaction>
</comment>
<evidence type="ECO:0000313" key="14">
    <source>
        <dbReference type="EMBL" id="QIW95495.1"/>
    </source>
</evidence>
<evidence type="ECO:0000256" key="5">
    <source>
        <dbReference type="ARBA" id="ARBA00022525"/>
    </source>
</evidence>
<evidence type="ECO:0000259" key="13">
    <source>
        <dbReference type="Pfam" id="PF17801"/>
    </source>
</evidence>
<dbReference type="InterPro" id="IPR041233">
    <property type="entry name" value="Melibiase_C"/>
</dbReference>
<dbReference type="GO" id="GO:0004557">
    <property type="term" value="F:alpha-galactosidase activity"/>
    <property type="evidence" value="ECO:0007669"/>
    <property type="project" value="UniProtKB-EC"/>
</dbReference>
<evidence type="ECO:0000256" key="2">
    <source>
        <dbReference type="ARBA" id="ARBA00004613"/>
    </source>
</evidence>
<dbReference type="EC" id="3.2.1.22" evidence="4 11"/>
<evidence type="ECO:0000256" key="10">
    <source>
        <dbReference type="ARBA" id="ARBA00023295"/>
    </source>
</evidence>
<dbReference type="GO" id="GO:0005576">
    <property type="term" value="C:extracellular region"/>
    <property type="evidence" value="ECO:0007669"/>
    <property type="project" value="UniProtKB-SubCell"/>
</dbReference>
<gene>
    <name evidence="14" type="ORF">AMS68_001013</name>
</gene>
<keyword evidence="15" id="KW-1185">Reference proteome</keyword>
<dbReference type="InterPro" id="IPR017853">
    <property type="entry name" value="GH"/>
</dbReference>
<protein>
    <recommendedName>
        <fullName evidence="4 11">Alpha-galactosidase</fullName>
        <ecNumber evidence="4 11">3.2.1.22</ecNumber>
    </recommendedName>
    <alternativeName>
        <fullName evidence="11">Melibiase</fullName>
    </alternativeName>
</protein>
<reference evidence="14 15" key="1">
    <citation type="journal article" date="2016" name="Sci. Rep.">
        <title>Peltaster fructicola genome reveals evolution from an invasive phytopathogen to an ectophytic parasite.</title>
        <authorList>
            <person name="Xu C."/>
            <person name="Chen H."/>
            <person name="Gleason M.L."/>
            <person name="Xu J.R."/>
            <person name="Liu H."/>
            <person name="Zhang R."/>
            <person name="Sun G."/>
        </authorList>
    </citation>
    <scope>NUCLEOTIDE SEQUENCE [LARGE SCALE GENOMIC DNA]</scope>
    <source>
        <strain evidence="14 15">LNHT1506</strain>
    </source>
</reference>
<evidence type="ECO:0000256" key="3">
    <source>
        <dbReference type="ARBA" id="ARBA00009743"/>
    </source>
</evidence>
<dbReference type="Gene3D" id="3.20.20.70">
    <property type="entry name" value="Aldolase class I"/>
    <property type="match status" value="1"/>
</dbReference>
<dbReference type="PRINTS" id="PR00740">
    <property type="entry name" value="GLHYDRLASE27"/>
</dbReference>
<dbReference type="Pfam" id="PF16499">
    <property type="entry name" value="Melibiase_2"/>
    <property type="match status" value="1"/>
</dbReference>
<feature type="chain" id="PRO_5026188876" description="Alpha-galactosidase" evidence="12">
    <location>
        <begin position="20"/>
        <end position="488"/>
    </location>
</feature>
<dbReference type="InterPro" id="IPR002241">
    <property type="entry name" value="Glyco_hydro_27"/>
</dbReference>
<organism evidence="14 15">
    <name type="scientific">Peltaster fructicola</name>
    <dbReference type="NCBI Taxonomy" id="286661"/>
    <lineage>
        <taxon>Eukaryota</taxon>
        <taxon>Fungi</taxon>
        <taxon>Dikarya</taxon>
        <taxon>Ascomycota</taxon>
        <taxon>Pezizomycotina</taxon>
        <taxon>Dothideomycetes</taxon>
        <taxon>Dothideomycetes incertae sedis</taxon>
        <taxon>Peltaster</taxon>
    </lineage>
</organism>
<dbReference type="Proteomes" id="UP000503462">
    <property type="component" value="Chromosome 1"/>
</dbReference>
<sequence length="488" mass="53321">MTLSSSLKAGLLLAGLTDAAVLMNNALAATPQLGWDNWNAFGCDVSEDLLLGTAKRMVEIGLRDAGYQYVILDDCWSNGRYHNQSLRPDFTKFPNGMAYVADQIHQLGLLYGMYSDAGFYTCGQYAGSLGYETIDANTFAGWGVDYLKYDNCFNAGESGTPNISYARYEKMSRALNATGREIFYSMCNWGQDRPFDWAYSIANSYRISGDIYDNFDRPDVRCPCEGFKEGANCWFPGYHCSVVNIFNKVASFAHRGQPGAWLDLDMLEVGNGGMNDEEYKTHMTMWAVLKSSLVMGTDIRSLDAQAYSIYTNPAILAINQDPTGSSANQRWSIPASSVNKYGMGELQMWAGSLAQGEYVVVLFNGANTDMSLNATLADIFIDDGGVNSQEAKSSWDLYDLWANRMPNATASAILNSNSTAGIADSSKYLFNSTAKSFKDGIMSNNTVLMGSKCGSVGPMGTISATVPRHGVMAYRLRPQGAPVSANTY</sequence>
<dbReference type="PANTHER" id="PTHR11452:SF75">
    <property type="entry name" value="ALPHA-GALACTOSIDASE MEL1"/>
    <property type="match status" value="1"/>
</dbReference>
<accession>A0A6H0XLA6</accession>
<evidence type="ECO:0000256" key="7">
    <source>
        <dbReference type="ARBA" id="ARBA00022801"/>
    </source>
</evidence>
<keyword evidence="5" id="KW-0964">Secreted</keyword>
<dbReference type="CDD" id="cd14792">
    <property type="entry name" value="GH27"/>
    <property type="match status" value="1"/>
</dbReference>
<dbReference type="PANTHER" id="PTHR11452">
    <property type="entry name" value="ALPHA-GALACTOSIDASE/ALPHA-N-ACETYLGALACTOSAMINIDASE"/>
    <property type="match status" value="1"/>
</dbReference>
<evidence type="ECO:0000256" key="6">
    <source>
        <dbReference type="ARBA" id="ARBA00022729"/>
    </source>
</evidence>
<evidence type="ECO:0000256" key="12">
    <source>
        <dbReference type="SAM" id="SignalP"/>
    </source>
</evidence>
<comment type="similarity">
    <text evidence="3 11">Belongs to the glycosyl hydrolase 27 family.</text>
</comment>
<dbReference type="InterPro" id="IPR006215">
    <property type="entry name" value="Glyco_hydro_melibiase"/>
</dbReference>
<dbReference type="PRINTS" id="PR00748">
    <property type="entry name" value="MELIBIASE"/>
</dbReference>
<keyword evidence="9" id="KW-0325">Glycoprotein</keyword>
<keyword evidence="8 11" id="KW-1015">Disulfide bond</keyword>
<dbReference type="InterPro" id="IPR013785">
    <property type="entry name" value="Aldolase_TIM"/>
</dbReference>
<dbReference type="GO" id="GO:0005995">
    <property type="term" value="P:melibiose catabolic process"/>
    <property type="evidence" value="ECO:0007669"/>
    <property type="project" value="UniProtKB-ARBA"/>
</dbReference>
<evidence type="ECO:0000256" key="1">
    <source>
        <dbReference type="ARBA" id="ARBA00001255"/>
    </source>
</evidence>
<evidence type="ECO:0000256" key="8">
    <source>
        <dbReference type="ARBA" id="ARBA00023157"/>
    </source>
</evidence>
<keyword evidence="6 12" id="KW-0732">Signal</keyword>
<dbReference type="EMBL" id="CP051139">
    <property type="protein sequence ID" value="QIW95495.1"/>
    <property type="molecule type" value="Genomic_DNA"/>
</dbReference>
<comment type="subcellular location">
    <subcellularLocation>
        <location evidence="2">Secreted</location>
    </subcellularLocation>
</comment>
<dbReference type="Pfam" id="PF17801">
    <property type="entry name" value="Melibiase_C"/>
    <property type="match status" value="1"/>
</dbReference>
<feature type="signal peptide" evidence="12">
    <location>
        <begin position="1"/>
        <end position="19"/>
    </location>
</feature>
<keyword evidence="7 11" id="KW-0378">Hydrolase</keyword>
<evidence type="ECO:0000256" key="9">
    <source>
        <dbReference type="ARBA" id="ARBA00023180"/>
    </source>
</evidence>
<evidence type="ECO:0000256" key="11">
    <source>
        <dbReference type="RuleBase" id="RU361168"/>
    </source>
</evidence>
<dbReference type="FunFam" id="3.20.20.70:FF:000202">
    <property type="entry name" value="Alpha-galactosidase"/>
    <property type="match status" value="1"/>
</dbReference>
<evidence type="ECO:0000313" key="15">
    <source>
        <dbReference type="Proteomes" id="UP000503462"/>
    </source>
</evidence>
<dbReference type="SUPFAM" id="SSF51011">
    <property type="entry name" value="Glycosyl hydrolase domain"/>
    <property type="match status" value="1"/>
</dbReference>
<name>A0A6H0XLA6_9PEZI</name>
<keyword evidence="10 11" id="KW-0326">Glycosidase</keyword>
<dbReference type="Gene3D" id="2.60.40.1180">
    <property type="entry name" value="Golgi alpha-mannosidase II"/>
    <property type="match status" value="1"/>
</dbReference>
<dbReference type="SUPFAM" id="SSF51445">
    <property type="entry name" value="(Trans)glycosidases"/>
    <property type="match status" value="1"/>
</dbReference>
<dbReference type="OrthoDB" id="5795902at2759"/>
<feature type="domain" description="Alpha galactosidase C-terminal" evidence="13">
    <location>
        <begin position="344"/>
        <end position="419"/>
    </location>
</feature>
<dbReference type="AlphaFoldDB" id="A0A6H0XLA6"/>
<dbReference type="InterPro" id="IPR013780">
    <property type="entry name" value="Glyco_hydro_b"/>
</dbReference>
<evidence type="ECO:0000256" key="4">
    <source>
        <dbReference type="ARBA" id="ARBA00012755"/>
    </source>
</evidence>
<proteinExistence type="inferred from homology"/>